<keyword evidence="4" id="KW-1185">Reference proteome</keyword>
<dbReference type="PANTHER" id="PTHR46411:SF3">
    <property type="entry name" value="AAA+ ATPASE DOMAIN-CONTAINING PROTEIN"/>
    <property type="match status" value="1"/>
</dbReference>
<dbReference type="AlphaFoldDB" id="A0A2Z6S9P8"/>
<dbReference type="EMBL" id="BLAL01000018">
    <property type="protein sequence ID" value="GES76136.1"/>
    <property type="molecule type" value="Genomic_DNA"/>
</dbReference>
<dbReference type="SUPFAM" id="SSF52540">
    <property type="entry name" value="P-loop containing nucleoside triphosphate hydrolases"/>
    <property type="match status" value="1"/>
</dbReference>
<sequence length="629" mass="71626">MNSSLPAILPHVNPIIPVAPQIGTSNEKIQEPDPFKVERNNGDVSVRLINPVLIEILRRYLQAESLYERNPRIPAHELFLILPELKKAVGKDSDQKNDTQKTQESPEIECVEDVIDFGMQPHLYNTPYGGPYYNNVHLKSLVDVIEKEYESRVCEIKEMIDNRVISFKNLFYLFTKGQDVYALWNECVIGAKITRTTYHRTLAGDYMSIFTEIIDSDGSTFIRGSRSFIIREWEGVCEIEKLPVVPLPEDSPIRDQLVERGRKFVKYAIGPHYLQYTGNMFCNIWFGTTNFKSEGRVMIDSVSFSKINPSYNMGTAKKIHSQNNYYYTVPTVPQPQEFNDEKSVKEEELFMCVPSLFGFSFITKKWGQLYVEFLDEISFDDEAFDQLVMDPIKKDLIFSLVTSKHKGVDLISGKGGGCVFLLHGPPGVGKTLTAEAISEYLHRPLYAVSVGELGTSAVELERKLSEILEVASIWNAVILIDEADIFLERRSEHDIQRNALVSVFLRLLEYHQGILFLTTNRVKCFDAAFQSRISVALKYNDLDTDAREKVWRTFLDRVEGKNKSQVDIENLKTRPLNGREIKTAVRLAKALTTKNNPDALITTEQLETILDISKSFGEELEIGDTVLIG</sequence>
<dbReference type="GO" id="GO:0016887">
    <property type="term" value="F:ATP hydrolysis activity"/>
    <property type="evidence" value="ECO:0007669"/>
    <property type="project" value="InterPro"/>
</dbReference>
<dbReference type="OrthoDB" id="10042665at2759"/>
<dbReference type="InterPro" id="IPR003959">
    <property type="entry name" value="ATPase_AAA_core"/>
</dbReference>
<dbReference type="CDD" id="cd19481">
    <property type="entry name" value="RecA-like_protease"/>
    <property type="match status" value="1"/>
</dbReference>
<reference evidence="3" key="2">
    <citation type="submission" date="2019-10" db="EMBL/GenBank/DDBJ databases">
        <title>Conservation and host-specific expression of non-tandemly repeated heterogenous ribosome RNA gene in arbuscular mycorrhizal fungi.</title>
        <authorList>
            <person name="Maeda T."/>
            <person name="Kobayashi Y."/>
            <person name="Nakagawa T."/>
            <person name="Ezawa T."/>
            <person name="Yamaguchi K."/>
            <person name="Bino T."/>
            <person name="Nishimoto Y."/>
            <person name="Shigenobu S."/>
            <person name="Kawaguchi M."/>
        </authorList>
    </citation>
    <scope>NUCLEOTIDE SEQUENCE</scope>
    <source>
        <strain evidence="3">HR1</strain>
    </source>
</reference>
<accession>A0A2Z6S9P8</accession>
<organism evidence="2 4">
    <name type="scientific">Rhizophagus clarus</name>
    <dbReference type="NCBI Taxonomy" id="94130"/>
    <lineage>
        <taxon>Eukaryota</taxon>
        <taxon>Fungi</taxon>
        <taxon>Fungi incertae sedis</taxon>
        <taxon>Mucoromycota</taxon>
        <taxon>Glomeromycotina</taxon>
        <taxon>Glomeromycetes</taxon>
        <taxon>Glomerales</taxon>
        <taxon>Glomeraceae</taxon>
        <taxon>Rhizophagus</taxon>
    </lineage>
</organism>
<comment type="caution">
    <text evidence="2">The sequence shown here is derived from an EMBL/GenBank/DDBJ whole genome shotgun (WGS) entry which is preliminary data.</text>
</comment>
<dbReference type="GO" id="GO:0005524">
    <property type="term" value="F:ATP binding"/>
    <property type="evidence" value="ECO:0007669"/>
    <property type="project" value="InterPro"/>
</dbReference>
<dbReference type="Gene3D" id="3.40.50.300">
    <property type="entry name" value="P-loop containing nucleotide triphosphate hydrolases"/>
    <property type="match status" value="1"/>
</dbReference>
<dbReference type="PANTHER" id="PTHR46411">
    <property type="entry name" value="FAMILY ATPASE, PUTATIVE-RELATED"/>
    <property type="match status" value="1"/>
</dbReference>
<evidence type="ECO:0000313" key="3">
    <source>
        <dbReference type="EMBL" id="GES76136.1"/>
    </source>
</evidence>
<dbReference type="Proteomes" id="UP000247702">
    <property type="component" value="Unassembled WGS sequence"/>
</dbReference>
<dbReference type="Proteomes" id="UP000615446">
    <property type="component" value="Unassembled WGS sequence"/>
</dbReference>
<evidence type="ECO:0000259" key="1">
    <source>
        <dbReference type="SMART" id="SM00382"/>
    </source>
</evidence>
<dbReference type="InterPro" id="IPR054289">
    <property type="entry name" value="DUF7025"/>
</dbReference>
<evidence type="ECO:0000313" key="4">
    <source>
        <dbReference type="Proteomes" id="UP000247702"/>
    </source>
</evidence>
<dbReference type="EMBL" id="BEXD01004175">
    <property type="protein sequence ID" value="GBC07865.1"/>
    <property type="molecule type" value="Genomic_DNA"/>
</dbReference>
<proteinExistence type="predicted"/>
<reference evidence="2 4" key="1">
    <citation type="submission" date="2017-11" db="EMBL/GenBank/DDBJ databases">
        <title>The genome of Rhizophagus clarus HR1 reveals common genetic basis of auxotrophy among arbuscular mycorrhizal fungi.</title>
        <authorList>
            <person name="Kobayashi Y."/>
        </authorList>
    </citation>
    <scope>NUCLEOTIDE SEQUENCE [LARGE SCALE GENOMIC DNA]</scope>
    <source>
        <strain evidence="2 4">HR1</strain>
    </source>
</reference>
<protein>
    <submittedName>
        <fullName evidence="3">ATPase, AAA domain containing protein</fullName>
    </submittedName>
</protein>
<dbReference type="InterPro" id="IPR003593">
    <property type="entry name" value="AAA+_ATPase"/>
</dbReference>
<dbReference type="STRING" id="94130.A0A2Z6S9P8"/>
<dbReference type="Pfam" id="PF00004">
    <property type="entry name" value="AAA"/>
    <property type="match status" value="1"/>
</dbReference>
<dbReference type="SMART" id="SM00382">
    <property type="entry name" value="AAA"/>
    <property type="match status" value="1"/>
</dbReference>
<dbReference type="Pfam" id="PF22942">
    <property type="entry name" value="DUF7025"/>
    <property type="match status" value="1"/>
</dbReference>
<evidence type="ECO:0000313" key="2">
    <source>
        <dbReference type="EMBL" id="GBC07865.1"/>
    </source>
</evidence>
<feature type="domain" description="AAA+ ATPase" evidence="1">
    <location>
        <begin position="416"/>
        <end position="540"/>
    </location>
</feature>
<dbReference type="InterPro" id="IPR027417">
    <property type="entry name" value="P-loop_NTPase"/>
</dbReference>
<gene>
    <name evidence="3" type="ORF">RCL2_000354200</name>
    <name evidence="2" type="ORF">RclHR1_07740004</name>
</gene>
<name>A0A2Z6S9P8_9GLOM</name>